<dbReference type="InterPro" id="IPR001223">
    <property type="entry name" value="Glyco_hydro18_cat"/>
</dbReference>
<proteinExistence type="predicted"/>
<accession>A0AAD5RJA2</accession>
<evidence type="ECO:0000313" key="3">
    <source>
        <dbReference type="EMBL" id="KAJ2895830.1"/>
    </source>
</evidence>
<protein>
    <recommendedName>
        <fullName evidence="2">GH18 domain-containing protein</fullName>
    </recommendedName>
</protein>
<dbReference type="EMBL" id="JAKWBI020000372">
    <property type="protein sequence ID" value="KAJ2895830.1"/>
    <property type="molecule type" value="Genomic_DNA"/>
</dbReference>
<reference evidence="3" key="1">
    <citation type="submission" date="2022-07" db="EMBL/GenBank/DDBJ databases">
        <title>Draft genome sequence of Zalerion maritima ATCC 34329, a (micro)plastics degrading marine fungus.</title>
        <authorList>
            <person name="Paco A."/>
            <person name="Goncalves M.F.M."/>
            <person name="Rocha-Santos T.A.P."/>
            <person name="Alves A."/>
        </authorList>
    </citation>
    <scope>NUCLEOTIDE SEQUENCE</scope>
    <source>
        <strain evidence="3">ATCC 34329</strain>
    </source>
</reference>
<dbReference type="Pfam" id="PF00704">
    <property type="entry name" value="Glyco_hydro_18"/>
    <property type="match status" value="1"/>
</dbReference>
<dbReference type="SUPFAM" id="SSF51445">
    <property type="entry name" value="(Trans)glycosidases"/>
    <property type="match status" value="1"/>
</dbReference>
<organism evidence="3 4">
    <name type="scientific">Zalerion maritima</name>
    <dbReference type="NCBI Taxonomy" id="339359"/>
    <lineage>
        <taxon>Eukaryota</taxon>
        <taxon>Fungi</taxon>
        <taxon>Dikarya</taxon>
        <taxon>Ascomycota</taxon>
        <taxon>Pezizomycotina</taxon>
        <taxon>Sordariomycetes</taxon>
        <taxon>Lulworthiomycetidae</taxon>
        <taxon>Lulworthiales</taxon>
        <taxon>Lulworthiaceae</taxon>
        <taxon>Zalerion</taxon>
    </lineage>
</organism>
<dbReference type="AlphaFoldDB" id="A0AAD5RJA2"/>
<dbReference type="InterPro" id="IPR017853">
    <property type="entry name" value="GH"/>
</dbReference>
<dbReference type="Gene3D" id="3.20.20.80">
    <property type="entry name" value="Glycosidases"/>
    <property type="match status" value="1"/>
</dbReference>
<gene>
    <name evidence="3" type="ORF">MKZ38_006152</name>
</gene>
<dbReference type="InterPro" id="IPR050314">
    <property type="entry name" value="Glycosyl_Hydrlase_18"/>
</dbReference>
<feature type="domain" description="GH18" evidence="2">
    <location>
        <begin position="1"/>
        <end position="177"/>
    </location>
</feature>
<feature type="signal peptide" evidence="1">
    <location>
        <begin position="1"/>
        <end position="30"/>
    </location>
</feature>
<dbReference type="Proteomes" id="UP001201980">
    <property type="component" value="Unassembled WGS sequence"/>
</dbReference>
<feature type="chain" id="PRO_5042276873" description="GH18 domain-containing protein" evidence="1">
    <location>
        <begin position="31"/>
        <end position="177"/>
    </location>
</feature>
<sequence length="177" mass="19222">MIPMFHLRIAQQLCLLLLLTASIFLLTASAQTACSESVPCERKTDCGPGGFGANLVKKGIPQGVYTNLNYAFGSTDPTTFEIIPGFSILAASVETQSKFFASLISFMSTYDFDGVEIDWEDPVGTDRGGTGADFENLPTFLRNLKSALSGTSRDGLTITLPTSYWYRSNLMSPSFKT</sequence>
<name>A0AAD5RJA2_9PEZI</name>
<dbReference type="CDD" id="cd00598">
    <property type="entry name" value="GH18_chitinase-like"/>
    <property type="match status" value="1"/>
</dbReference>
<evidence type="ECO:0000259" key="2">
    <source>
        <dbReference type="PROSITE" id="PS51910"/>
    </source>
</evidence>
<evidence type="ECO:0000313" key="4">
    <source>
        <dbReference type="Proteomes" id="UP001201980"/>
    </source>
</evidence>
<dbReference type="PANTHER" id="PTHR11177">
    <property type="entry name" value="CHITINASE"/>
    <property type="match status" value="1"/>
</dbReference>
<dbReference type="GO" id="GO:0005975">
    <property type="term" value="P:carbohydrate metabolic process"/>
    <property type="evidence" value="ECO:0007669"/>
    <property type="project" value="InterPro"/>
</dbReference>
<dbReference type="PANTHER" id="PTHR11177:SF333">
    <property type="entry name" value="CHITINASE"/>
    <property type="match status" value="1"/>
</dbReference>
<keyword evidence="1" id="KW-0732">Signal</keyword>
<keyword evidence="4" id="KW-1185">Reference proteome</keyword>
<comment type="caution">
    <text evidence="3">The sequence shown here is derived from an EMBL/GenBank/DDBJ whole genome shotgun (WGS) entry which is preliminary data.</text>
</comment>
<evidence type="ECO:0000256" key="1">
    <source>
        <dbReference type="SAM" id="SignalP"/>
    </source>
</evidence>
<dbReference type="PROSITE" id="PS51910">
    <property type="entry name" value="GH18_2"/>
    <property type="match status" value="1"/>
</dbReference>